<organism evidence="1 2">
    <name type="scientific">Rubritalea tangerina</name>
    <dbReference type="NCBI Taxonomy" id="430798"/>
    <lineage>
        <taxon>Bacteria</taxon>
        <taxon>Pseudomonadati</taxon>
        <taxon>Verrucomicrobiota</taxon>
        <taxon>Verrucomicrobiia</taxon>
        <taxon>Verrucomicrobiales</taxon>
        <taxon>Rubritaleaceae</taxon>
        <taxon>Rubritalea</taxon>
    </lineage>
</organism>
<dbReference type="InterPro" id="IPR018741">
    <property type="entry name" value="DUF2288"/>
</dbReference>
<gene>
    <name evidence="1" type="ORF">ACFSW8_00375</name>
</gene>
<sequence length="115" mass="13153">MSDEQSGPMEYGMLGEDAMSQDEKVAKYTGDVDWSYLRPHFKSGAMIYVDPSLDLKEVAKAFTNDQKEKVATWMKQADLVKPSSLHADWWEYDKTRFTAVVVNPFVLAQPLQKED</sequence>
<dbReference type="Pfam" id="PF10052">
    <property type="entry name" value="DUF2288"/>
    <property type="match status" value="1"/>
</dbReference>
<comment type="caution">
    <text evidence="1">The sequence shown here is derived from an EMBL/GenBank/DDBJ whole genome shotgun (WGS) entry which is preliminary data.</text>
</comment>
<keyword evidence="2" id="KW-1185">Reference proteome</keyword>
<reference evidence="2" key="1">
    <citation type="journal article" date="2019" name="Int. J. Syst. Evol. Microbiol.">
        <title>The Global Catalogue of Microorganisms (GCM) 10K type strain sequencing project: providing services to taxonomists for standard genome sequencing and annotation.</title>
        <authorList>
            <consortium name="The Broad Institute Genomics Platform"/>
            <consortium name="The Broad Institute Genome Sequencing Center for Infectious Disease"/>
            <person name="Wu L."/>
            <person name="Ma J."/>
        </authorList>
    </citation>
    <scope>NUCLEOTIDE SEQUENCE [LARGE SCALE GENOMIC DNA]</scope>
    <source>
        <strain evidence="2">CCUG 57942</strain>
    </source>
</reference>
<name>A0ABW4Z6K9_9BACT</name>
<dbReference type="RefSeq" id="WP_377177170.1">
    <property type="nucleotide sequence ID" value="NZ_JBHUJB010000005.1"/>
</dbReference>
<proteinExistence type="predicted"/>
<accession>A0ABW4Z6K9</accession>
<evidence type="ECO:0000313" key="1">
    <source>
        <dbReference type="EMBL" id="MFD2157347.1"/>
    </source>
</evidence>
<protein>
    <submittedName>
        <fullName evidence="1">DUF2288 domain-containing protein</fullName>
    </submittedName>
</protein>
<dbReference type="EMBL" id="JBHUJB010000005">
    <property type="protein sequence ID" value="MFD2157347.1"/>
    <property type="molecule type" value="Genomic_DNA"/>
</dbReference>
<evidence type="ECO:0000313" key="2">
    <source>
        <dbReference type="Proteomes" id="UP001597389"/>
    </source>
</evidence>
<dbReference type="Proteomes" id="UP001597389">
    <property type="component" value="Unassembled WGS sequence"/>
</dbReference>